<protein>
    <submittedName>
        <fullName evidence="1">Uncharacterized protein</fullName>
    </submittedName>
</protein>
<dbReference type="EMBL" id="CM046395">
    <property type="protein sequence ID" value="KAI8543042.1"/>
    <property type="molecule type" value="Genomic_DNA"/>
</dbReference>
<evidence type="ECO:0000313" key="2">
    <source>
        <dbReference type="Proteomes" id="UP001062846"/>
    </source>
</evidence>
<keyword evidence="2" id="KW-1185">Reference proteome</keyword>
<comment type="caution">
    <text evidence="1">The sequence shown here is derived from an EMBL/GenBank/DDBJ whole genome shotgun (WGS) entry which is preliminary data.</text>
</comment>
<accession>A0ACC0MRD2</accession>
<gene>
    <name evidence="1" type="ORF">RHMOL_Rhmol08G0188300</name>
</gene>
<reference evidence="1" key="1">
    <citation type="submission" date="2022-02" db="EMBL/GenBank/DDBJ databases">
        <title>Plant Genome Project.</title>
        <authorList>
            <person name="Zhang R.-G."/>
        </authorList>
    </citation>
    <scope>NUCLEOTIDE SEQUENCE</scope>
    <source>
        <strain evidence="1">AT1</strain>
    </source>
</reference>
<name>A0ACC0MRD2_RHOML</name>
<dbReference type="Proteomes" id="UP001062846">
    <property type="component" value="Chromosome 8"/>
</dbReference>
<organism evidence="1 2">
    <name type="scientific">Rhododendron molle</name>
    <name type="common">Chinese azalea</name>
    <name type="synonym">Azalea mollis</name>
    <dbReference type="NCBI Taxonomy" id="49168"/>
    <lineage>
        <taxon>Eukaryota</taxon>
        <taxon>Viridiplantae</taxon>
        <taxon>Streptophyta</taxon>
        <taxon>Embryophyta</taxon>
        <taxon>Tracheophyta</taxon>
        <taxon>Spermatophyta</taxon>
        <taxon>Magnoliopsida</taxon>
        <taxon>eudicotyledons</taxon>
        <taxon>Gunneridae</taxon>
        <taxon>Pentapetalae</taxon>
        <taxon>asterids</taxon>
        <taxon>Ericales</taxon>
        <taxon>Ericaceae</taxon>
        <taxon>Ericoideae</taxon>
        <taxon>Rhodoreae</taxon>
        <taxon>Rhododendron</taxon>
    </lineage>
</organism>
<evidence type="ECO:0000313" key="1">
    <source>
        <dbReference type="EMBL" id="KAI8543042.1"/>
    </source>
</evidence>
<proteinExistence type="predicted"/>
<sequence length="135" mass="15206">MNKENAALVIQIDEERALKNNEINRLNSIIEKRNEEIKNITFKIHTKELDDLTKAQLALEKSKRKHGAKILLKDEKIKMLEELVSRQQMAAPVGSEPQMAAPVGSEPRINALTPPQNIDSEEDCVVNEIAPEKDA</sequence>